<reference evidence="1 2" key="1">
    <citation type="journal article" date="2018" name="Science">
        <title>The opium poppy genome and morphinan production.</title>
        <authorList>
            <person name="Guo L."/>
            <person name="Winzer T."/>
            <person name="Yang X."/>
            <person name="Li Y."/>
            <person name="Ning Z."/>
            <person name="He Z."/>
            <person name="Teodor R."/>
            <person name="Lu Y."/>
            <person name="Bowser T.A."/>
            <person name="Graham I.A."/>
            <person name="Ye K."/>
        </authorList>
    </citation>
    <scope>NUCLEOTIDE SEQUENCE [LARGE SCALE GENOMIC DNA]</scope>
    <source>
        <strain evidence="2">cv. HN1</strain>
        <tissue evidence="1">Leaves</tissue>
    </source>
</reference>
<accession>A0A4Y7ICZ2</accession>
<protein>
    <submittedName>
        <fullName evidence="1">Uncharacterized protein</fullName>
    </submittedName>
</protein>
<dbReference type="Proteomes" id="UP000316621">
    <property type="component" value="Chromosome 1"/>
</dbReference>
<organism evidence="1 2">
    <name type="scientific">Papaver somniferum</name>
    <name type="common">Opium poppy</name>
    <dbReference type="NCBI Taxonomy" id="3469"/>
    <lineage>
        <taxon>Eukaryota</taxon>
        <taxon>Viridiplantae</taxon>
        <taxon>Streptophyta</taxon>
        <taxon>Embryophyta</taxon>
        <taxon>Tracheophyta</taxon>
        <taxon>Spermatophyta</taxon>
        <taxon>Magnoliopsida</taxon>
        <taxon>Ranunculales</taxon>
        <taxon>Papaveraceae</taxon>
        <taxon>Papaveroideae</taxon>
        <taxon>Papaver</taxon>
    </lineage>
</organism>
<evidence type="ECO:0000313" key="2">
    <source>
        <dbReference type="Proteomes" id="UP000316621"/>
    </source>
</evidence>
<name>A0A4Y7ICZ2_PAPSO</name>
<sequence>MDMTAELNEITNFIGIPPLVNESDDSNVSGATIWKNWRIIYISYAPFLGDMELLSSKTNSKESVSNPPFLLDVGPLELMREK</sequence>
<proteinExistence type="predicted"/>
<dbReference type="AlphaFoldDB" id="A0A4Y7ICZ2"/>
<evidence type="ECO:0000313" key="1">
    <source>
        <dbReference type="EMBL" id="RZC45521.1"/>
    </source>
</evidence>
<keyword evidence="2" id="KW-1185">Reference proteome</keyword>
<dbReference type="Gramene" id="RZC45521">
    <property type="protein sequence ID" value="RZC45521"/>
    <property type="gene ID" value="C5167_038458"/>
</dbReference>
<dbReference type="EMBL" id="CM010715">
    <property type="protein sequence ID" value="RZC45521.1"/>
    <property type="molecule type" value="Genomic_DNA"/>
</dbReference>
<gene>
    <name evidence="1" type="ORF">C5167_038458</name>
</gene>